<keyword evidence="4 6" id="KW-0119">Carbohydrate metabolism</keyword>
<dbReference type="GO" id="GO:0004564">
    <property type="term" value="F:beta-fructofuranosidase activity"/>
    <property type="evidence" value="ECO:0007669"/>
    <property type="project" value="UniProtKB-EC"/>
</dbReference>
<dbReference type="AlphaFoldDB" id="B9EW71"/>
<dbReference type="InterPro" id="IPR024746">
    <property type="entry name" value="Glyco_hydro_100"/>
</dbReference>
<feature type="compositionally biased region" description="Low complexity" evidence="7">
    <location>
        <begin position="58"/>
        <end position="74"/>
    </location>
</feature>
<name>B9EW71_ORYSJ</name>
<evidence type="ECO:0000256" key="6">
    <source>
        <dbReference type="RuleBase" id="RU367047"/>
    </source>
</evidence>
<evidence type="ECO:0000256" key="2">
    <source>
        <dbReference type="ARBA" id="ARBA00007671"/>
    </source>
</evidence>
<dbReference type="EC" id="3.2.1.26" evidence="6"/>
<feature type="region of interest" description="Disordered" evidence="7">
    <location>
        <begin position="58"/>
        <end position="85"/>
    </location>
</feature>
<dbReference type="GO" id="GO:0033926">
    <property type="term" value="F:endo-alpha-N-acetylgalactosaminidase activity"/>
    <property type="evidence" value="ECO:0007669"/>
    <property type="project" value="UniProtKB-UniRule"/>
</dbReference>
<reference evidence="8" key="1">
    <citation type="journal article" date="2005" name="PLoS Biol.">
        <title>The genomes of Oryza sativa: a history of duplications.</title>
        <authorList>
            <person name="Yu J."/>
            <person name="Wang J."/>
            <person name="Lin W."/>
            <person name="Li S."/>
            <person name="Li H."/>
            <person name="Zhou J."/>
            <person name="Ni P."/>
            <person name="Dong W."/>
            <person name="Hu S."/>
            <person name="Zeng C."/>
            <person name="Zhang J."/>
            <person name="Zhang Y."/>
            <person name="Li R."/>
            <person name="Xu Z."/>
            <person name="Li S."/>
            <person name="Li X."/>
            <person name="Zheng H."/>
            <person name="Cong L."/>
            <person name="Lin L."/>
            <person name="Yin J."/>
            <person name="Geng J."/>
            <person name="Li G."/>
            <person name="Shi J."/>
            <person name="Liu J."/>
            <person name="Lv H."/>
            <person name="Li J."/>
            <person name="Wang J."/>
            <person name="Deng Y."/>
            <person name="Ran L."/>
            <person name="Shi X."/>
            <person name="Wang X."/>
            <person name="Wu Q."/>
            <person name="Li C."/>
            <person name="Ren X."/>
            <person name="Wang J."/>
            <person name="Wang X."/>
            <person name="Li D."/>
            <person name="Liu D."/>
            <person name="Zhang X."/>
            <person name="Ji Z."/>
            <person name="Zhao W."/>
            <person name="Sun Y."/>
            <person name="Zhang Z."/>
            <person name="Bao J."/>
            <person name="Han Y."/>
            <person name="Dong L."/>
            <person name="Ji J."/>
            <person name="Chen P."/>
            <person name="Wu S."/>
            <person name="Liu J."/>
            <person name="Xiao Y."/>
            <person name="Bu D."/>
            <person name="Tan J."/>
            <person name="Yang L."/>
            <person name="Ye C."/>
            <person name="Zhang J."/>
            <person name="Xu J."/>
            <person name="Zhou Y."/>
            <person name="Yu Y."/>
            <person name="Zhang B."/>
            <person name="Zhuang S."/>
            <person name="Wei H."/>
            <person name="Liu B."/>
            <person name="Lei M."/>
            <person name="Yu H."/>
            <person name="Li Y."/>
            <person name="Xu H."/>
            <person name="Wei S."/>
            <person name="He X."/>
            <person name="Fang L."/>
            <person name="Zhang Z."/>
            <person name="Zhang Y."/>
            <person name="Huang X."/>
            <person name="Su Z."/>
            <person name="Tong W."/>
            <person name="Li J."/>
            <person name="Tong Z."/>
            <person name="Li S."/>
            <person name="Ye J."/>
            <person name="Wang L."/>
            <person name="Fang L."/>
            <person name="Lei T."/>
            <person name="Chen C."/>
            <person name="Chen H."/>
            <person name="Xu Z."/>
            <person name="Li H."/>
            <person name="Huang H."/>
            <person name="Zhang F."/>
            <person name="Xu H."/>
            <person name="Li N."/>
            <person name="Zhao C."/>
            <person name="Li S."/>
            <person name="Dong L."/>
            <person name="Huang Y."/>
            <person name="Li L."/>
            <person name="Xi Y."/>
            <person name="Qi Q."/>
            <person name="Li W."/>
            <person name="Zhang B."/>
            <person name="Hu W."/>
            <person name="Zhang Y."/>
            <person name="Tian X."/>
            <person name="Jiao Y."/>
            <person name="Liang X."/>
            <person name="Jin J."/>
            <person name="Gao L."/>
            <person name="Zheng W."/>
            <person name="Hao B."/>
            <person name="Liu S."/>
            <person name="Wang W."/>
            <person name="Yuan L."/>
            <person name="Cao M."/>
            <person name="McDermott J."/>
            <person name="Samudrala R."/>
            <person name="Wang J."/>
            <person name="Wong G.K."/>
            <person name="Yang H."/>
        </authorList>
    </citation>
    <scope>NUCLEOTIDE SEQUENCE [LARGE SCALE GENOMIC DNA]</scope>
</reference>
<sequence length="379" mass="41100">MGLAAAAAAAVRPCRRRLLSSATAAAAAATVATATPLFPRCPNPHHHLHGRRLPFLASAASQQQQQSGQTAASPATPPIPSDPRAAVSGNLPFFDRVLFPDTFPVETPPPSSAAASAAAAADEEVASALKAREETEAEREAWRLLRRAVVSYCGEPVGTVAAEDPECTETLNYDQVFIRDFVPSALAFLMRGETEIVRNFLLHTLQLQSWEKTVDCYSPGQGLMPASFKIRAVPLDDNNEAFEEVLDPDFGESAIGRVAPVDSGLWWIILLRAYCKITGDNALQERVDVQTGIKLILSLCLSDGFDMFPTLLVTDGSCMIDRRMGIHGHPLEIQALFYSALRCSREMLVMNDGSKNLLRAINNRLSALSFHIRDTTGLT</sequence>
<keyword evidence="3 6" id="KW-0378">Hydrolase</keyword>
<comment type="function">
    <text evidence="6">Invertase that cleaves sucrose into glucose and fructose.</text>
</comment>
<evidence type="ECO:0000256" key="1">
    <source>
        <dbReference type="ARBA" id="ARBA00000094"/>
    </source>
</evidence>
<dbReference type="SUPFAM" id="SSF48208">
    <property type="entry name" value="Six-hairpin glycosidases"/>
    <property type="match status" value="1"/>
</dbReference>
<evidence type="ECO:0000256" key="5">
    <source>
        <dbReference type="ARBA" id="ARBA00023295"/>
    </source>
</evidence>
<dbReference type="PANTHER" id="PTHR31916">
    <property type="match status" value="1"/>
</dbReference>
<comment type="catalytic activity">
    <reaction evidence="1 6">
        <text>Hydrolysis of terminal non-reducing beta-D-fructofuranoside residues in beta-D-fructofuranosides.</text>
        <dbReference type="EC" id="3.2.1.26"/>
    </reaction>
</comment>
<reference evidence="8" key="2">
    <citation type="submission" date="2008-12" db="EMBL/GenBank/DDBJ databases">
        <title>Improved gene annotation of the rice (Oryza sativa) genomes.</title>
        <authorList>
            <person name="Wang J."/>
            <person name="Li R."/>
            <person name="Fan W."/>
            <person name="Huang Q."/>
            <person name="Zhang J."/>
            <person name="Zhou Y."/>
            <person name="Hu Y."/>
            <person name="Zi S."/>
            <person name="Li J."/>
            <person name="Ni P."/>
            <person name="Zheng H."/>
            <person name="Zhang Y."/>
            <person name="Zhao M."/>
            <person name="Hao Q."/>
            <person name="McDermott J."/>
            <person name="Samudrala R."/>
            <person name="Kristiansen K."/>
            <person name="Wong G.K.-S."/>
        </authorList>
    </citation>
    <scope>NUCLEOTIDE SEQUENCE</scope>
</reference>
<dbReference type="Pfam" id="PF12899">
    <property type="entry name" value="Glyco_hydro_100"/>
    <property type="match status" value="1"/>
</dbReference>
<evidence type="ECO:0000256" key="7">
    <source>
        <dbReference type="SAM" id="MobiDB-lite"/>
    </source>
</evidence>
<dbReference type="EMBL" id="CM000138">
    <property type="protein sequence ID" value="EEE54476.1"/>
    <property type="molecule type" value="Genomic_DNA"/>
</dbReference>
<dbReference type="Gene3D" id="1.50.10.10">
    <property type="match status" value="1"/>
</dbReference>
<dbReference type="InterPro" id="IPR008928">
    <property type="entry name" value="6-hairpin_glycosidase_sf"/>
</dbReference>
<comment type="similarity">
    <text evidence="2 6">Belongs to the glycosyl hydrolase 100 family.</text>
</comment>
<dbReference type="PANTHER" id="PTHR31916:SF49">
    <property type="entry name" value="ALKALINE_NEUTRAL INVERTASE C, MITOCHONDRIAL"/>
    <property type="match status" value="1"/>
</dbReference>
<protein>
    <recommendedName>
        <fullName evidence="6">Alkaline/neutral invertase</fullName>
        <ecNumber evidence="6">3.2.1.26</ecNumber>
    </recommendedName>
</protein>
<dbReference type="InterPro" id="IPR012341">
    <property type="entry name" value="6hp_glycosidase-like_sf"/>
</dbReference>
<evidence type="ECO:0000256" key="3">
    <source>
        <dbReference type="ARBA" id="ARBA00022801"/>
    </source>
</evidence>
<dbReference type="GO" id="GO:0005975">
    <property type="term" value="P:carbohydrate metabolic process"/>
    <property type="evidence" value="ECO:0007669"/>
    <property type="project" value="InterPro"/>
</dbReference>
<organism evidence="8">
    <name type="scientific">Oryza sativa subsp. japonica</name>
    <name type="common">Rice</name>
    <dbReference type="NCBI Taxonomy" id="39947"/>
    <lineage>
        <taxon>Eukaryota</taxon>
        <taxon>Viridiplantae</taxon>
        <taxon>Streptophyta</taxon>
        <taxon>Embryophyta</taxon>
        <taxon>Tracheophyta</taxon>
        <taxon>Spermatophyta</taxon>
        <taxon>Magnoliopsida</taxon>
        <taxon>Liliopsida</taxon>
        <taxon>Poales</taxon>
        <taxon>Poaceae</taxon>
        <taxon>BOP clade</taxon>
        <taxon>Oryzoideae</taxon>
        <taxon>Oryzeae</taxon>
        <taxon>Oryzinae</taxon>
        <taxon>Oryza</taxon>
        <taxon>Oryza sativa</taxon>
    </lineage>
</organism>
<keyword evidence="5 6" id="KW-0326">Glycosidase</keyword>
<evidence type="ECO:0000313" key="8">
    <source>
        <dbReference type="EMBL" id="EEE54476.1"/>
    </source>
</evidence>
<accession>B9EW71</accession>
<evidence type="ECO:0000256" key="4">
    <source>
        <dbReference type="ARBA" id="ARBA00023277"/>
    </source>
</evidence>
<dbReference type="Proteomes" id="UP000007752">
    <property type="component" value="Chromosome 1"/>
</dbReference>
<gene>
    <name evidence="8" type="ORF">OsJ_01581</name>
</gene>
<proteinExistence type="inferred from homology"/>